<dbReference type="AlphaFoldDB" id="A0A0G2FV91"/>
<dbReference type="EMBL" id="LCUC01000067">
    <property type="protein sequence ID" value="KKY37819.1"/>
    <property type="molecule type" value="Genomic_DNA"/>
</dbReference>
<dbReference type="Pfam" id="PF01212">
    <property type="entry name" value="Beta_elim_lyase"/>
    <property type="match status" value="1"/>
</dbReference>
<evidence type="ECO:0000256" key="5">
    <source>
        <dbReference type="PIRSR" id="PIRSR017617-1"/>
    </source>
</evidence>
<evidence type="ECO:0000256" key="4">
    <source>
        <dbReference type="ARBA" id="ARBA00023239"/>
    </source>
</evidence>
<dbReference type="GO" id="GO:0008732">
    <property type="term" value="F:L-allo-threonine aldolase activity"/>
    <property type="evidence" value="ECO:0007669"/>
    <property type="project" value="TreeGrafter"/>
</dbReference>
<keyword evidence="4 7" id="KW-0456">Lyase</keyword>
<dbReference type="PIRSF" id="PIRSF017617">
    <property type="entry name" value="Thr_aldolase"/>
    <property type="match status" value="1"/>
</dbReference>
<reference evidence="7 8" key="1">
    <citation type="submission" date="2015-05" db="EMBL/GenBank/DDBJ databases">
        <title>Distinctive expansion of gene families associated with plant cell wall degradation and secondary metabolism in the genomes of grapevine trunk pathogens.</title>
        <authorList>
            <person name="Lawrence D.P."/>
            <person name="Travadon R."/>
            <person name="Rolshausen P.E."/>
            <person name="Baumgartner K."/>
        </authorList>
    </citation>
    <scope>NUCLEOTIDE SEQUENCE [LARGE SCALE GENOMIC DNA]</scope>
    <source>
        <strain evidence="7">DA912</strain>
    </source>
</reference>
<dbReference type="InterPro" id="IPR001597">
    <property type="entry name" value="ArAA_b-elim_lyase/Thr_aldolase"/>
</dbReference>
<comment type="similarity">
    <text evidence="2">Belongs to the threonine aldolase family.</text>
</comment>
<evidence type="ECO:0000313" key="8">
    <source>
        <dbReference type="Proteomes" id="UP000034680"/>
    </source>
</evidence>
<protein>
    <submittedName>
        <fullName evidence="7">Putative beta-eliminating lyase</fullName>
    </submittedName>
</protein>
<dbReference type="InterPro" id="IPR023603">
    <property type="entry name" value="Low_specificity_L-TA-like"/>
</dbReference>
<dbReference type="GO" id="GO:0005829">
    <property type="term" value="C:cytosol"/>
    <property type="evidence" value="ECO:0007669"/>
    <property type="project" value="TreeGrafter"/>
</dbReference>
<comment type="caution">
    <text evidence="7">The sequence shown here is derived from an EMBL/GenBank/DDBJ whole genome shotgun (WGS) entry which is preliminary data.</text>
</comment>
<dbReference type="SUPFAM" id="SSF53383">
    <property type="entry name" value="PLP-dependent transferases"/>
    <property type="match status" value="1"/>
</dbReference>
<dbReference type="GO" id="GO:0006567">
    <property type="term" value="P:L-threonine catabolic process"/>
    <property type="evidence" value="ECO:0007669"/>
    <property type="project" value="TreeGrafter"/>
</dbReference>
<evidence type="ECO:0000256" key="1">
    <source>
        <dbReference type="ARBA" id="ARBA00001933"/>
    </source>
</evidence>
<dbReference type="OrthoDB" id="10261951at2759"/>
<dbReference type="FunFam" id="3.40.640.10:FF:000030">
    <property type="entry name" value="Low-specificity L-threonine aldolase"/>
    <property type="match status" value="1"/>
</dbReference>
<feature type="modified residue" description="N6-(pyridoxal phosphate)lysine" evidence="5">
    <location>
        <position position="185"/>
    </location>
</feature>
<sequence>MLEAIRRATLNDDVYGEDQTTSAFEREMAAICGKEAAAFVITGTMANQLALRTLLNEAPPYAIMTDSQSHIVHWEAGGVAFMNGAMIQAIRPLNGRYLTVMDVEKHAVLAYDVHKAPTRVVSIENTNSGTVIPLEELQRLHAWAQGNQVSIHMDGARLFDAVAASGASLRDFAQCADLVTLDFSKNLGAPMGAMVLGSTHTIQRLKRTRKGIGGGMRQAGVLAAAARQAVVENFGLGGVDSVGTLARSYDIARLVGQLWVERGGRLLRTVETNVVWVDLKSLGVEEKAWNAVGRRHGIRLDGKRIMVHHQICDEAVANLQRVIIEVLPNDIKSIDFHTTWVDSSARARL</sequence>
<dbReference type="STRING" id="1214573.A0A0G2FV91"/>
<proteinExistence type="inferred from homology"/>
<evidence type="ECO:0000256" key="2">
    <source>
        <dbReference type="ARBA" id="ARBA00006966"/>
    </source>
</evidence>
<organism evidence="7 8">
    <name type="scientific">Diaporthe ampelina</name>
    <dbReference type="NCBI Taxonomy" id="1214573"/>
    <lineage>
        <taxon>Eukaryota</taxon>
        <taxon>Fungi</taxon>
        <taxon>Dikarya</taxon>
        <taxon>Ascomycota</taxon>
        <taxon>Pezizomycotina</taxon>
        <taxon>Sordariomycetes</taxon>
        <taxon>Sordariomycetidae</taxon>
        <taxon>Diaporthales</taxon>
        <taxon>Diaporthaceae</taxon>
        <taxon>Diaporthe</taxon>
    </lineage>
</organism>
<dbReference type="PANTHER" id="PTHR48097">
    <property type="entry name" value="L-THREONINE ALDOLASE-RELATED"/>
    <property type="match status" value="1"/>
</dbReference>
<keyword evidence="8" id="KW-1185">Reference proteome</keyword>
<dbReference type="InterPro" id="IPR015424">
    <property type="entry name" value="PyrdxlP-dep_Trfase"/>
</dbReference>
<dbReference type="PANTHER" id="PTHR48097:SF9">
    <property type="entry name" value="L-THREONINE ALDOLASE"/>
    <property type="match status" value="1"/>
</dbReference>
<evidence type="ECO:0000313" key="7">
    <source>
        <dbReference type="EMBL" id="KKY37819.1"/>
    </source>
</evidence>
<keyword evidence="3" id="KW-0663">Pyridoxal phosphate</keyword>
<accession>A0A0G2FV91</accession>
<evidence type="ECO:0000256" key="3">
    <source>
        <dbReference type="ARBA" id="ARBA00022898"/>
    </source>
</evidence>
<reference evidence="7 8" key="2">
    <citation type="submission" date="2015-05" db="EMBL/GenBank/DDBJ databases">
        <authorList>
            <person name="Morales-Cruz A."/>
            <person name="Amrine K.C."/>
            <person name="Cantu D."/>
        </authorList>
    </citation>
    <scope>NUCLEOTIDE SEQUENCE [LARGE SCALE GENOMIC DNA]</scope>
    <source>
        <strain evidence="7">DA912</strain>
    </source>
</reference>
<gene>
    <name evidence="7" type="ORF">UCDDA912_g02164</name>
</gene>
<name>A0A0G2FV91_9PEZI</name>
<dbReference type="GO" id="GO:0006545">
    <property type="term" value="P:glycine biosynthetic process"/>
    <property type="evidence" value="ECO:0007669"/>
    <property type="project" value="TreeGrafter"/>
</dbReference>
<dbReference type="InterPro" id="IPR015421">
    <property type="entry name" value="PyrdxlP-dep_Trfase_major"/>
</dbReference>
<dbReference type="Gene3D" id="3.40.640.10">
    <property type="entry name" value="Type I PLP-dependent aspartate aminotransferase-like (Major domain)"/>
    <property type="match status" value="1"/>
</dbReference>
<evidence type="ECO:0000259" key="6">
    <source>
        <dbReference type="Pfam" id="PF01212"/>
    </source>
</evidence>
<dbReference type="Proteomes" id="UP000034680">
    <property type="component" value="Unassembled WGS sequence"/>
</dbReference>
<comment type="cofactor">
    <cofactor evidence="1">
        <name>pyridoxal 5'-phosphate</name>
        <dbReference type="ChEBI" id="CHEBI:597326"/>
    </cofactor>
</comment>
<feature type="domain" description="Aromatic amino acid beta-eliminating lyase/threonine aldolase" evidence="6">
    <location>
        <begin position="1"/>
        <end position="279"/>
    </location>
</feature>